<comment type="caution">
    <text evidence="2">The sequence shown here is derived from an EMBL/GenBank/DDBJ whole genome shotgun (WGS) entry which is preliminary data.</text>
</comment>
<dbReference type="RefSeq" id="WP_106663594.1">
    <property type="nucleotide sequence ID" value="NZ_PGGM01000003.1"/>
</dbReference>
<sequence>MAIFSDIEVHDEFREMLQRLGTIEGNNAVGRHELDVLRNVLAFSMARLRKPRADESTNDNRANPGSGACNAASLKCEQ</sequence>
<dbReference type="OrthoDB" id="8454344at2"/>
<reference evidence="3" key="1">
    <citation type="submission" date="2017-11" db="EMBL/GenBank/DDBJ databases">
        <authorList>
            <person name="Kuznetsova I."/>
            <person name="Sazanova A."/>
            <person name="Chirak E."/>
            <person name="Safronova V."/>
            <person name="Willems A."/>
        </authorList>
    </citation>
    <scope>NUCLEOTIDE SEQUENCE [LARGE SCALE GENOMIC DNA]</scope>
    <source>
        <strain evidence="3">CCBAU 03422</strain>
    </source>
</reference>
<gene>
    <name evidence="2" type="ORF">CU103_09160</name>
</gene>
<evidence type="ECO:0000256" key="1">
    <source>
        <dbReference type="SAM" id="MobiDB-lite"/>
    </source>
</evidence>
<dbReference type="AlphaFoldDB" id="A0A2P7BFH2"/>
<proteinExistence type="predicted"/>
<accession>A0A2P7BFH2</accession>
<protein>
    <submittedName>
        <fullName evidence="2">Uncharacterized protein</fullName>
    </submittedName>
</protein>
<feature type="region of interest" description="Disordered" evidence="1">
    <location>
        <begin position="52"/>
        <end position="78"/>
    </location>
</feature>
<dbReference type="Proteomes" id="UP000241764">
    <property type="component" value="Unassembled WGS sequence"/>
</dbReference>
<organism evidence="2 3">
    <name type="scientific">Phyllobacterium sophorae</name>
    <dbReference type="NCBI Taxonomy" id="1520277"/>
    <lineage>
        <taxon>Bacteria</taxon>
        <taxon>Pseudomonadati</taxon>
        <taxon>Pseudomonadota</taxon>
        <taxon>Alphaproteobacteria</taxon>
        <taxon>Hyphomicrobiales</taxon>
        <taxon>Phyllobacteriaceae</taxon>
        <taxon>Phyllobacterium</taxon>
    </lineage>
</organism>
<evidence type="ECO:0000313" key="2">
    <source>
        <dbReference type="EMBL" id="PSH65179.1"/>
    </source>
</evidence>
<dbReference type="EMBL" id="PGGM01000003">
    <property type="protein sequence ID" value="PSH65179.1"/>
    <property type="molecule type" value="Genomic_DNA"/>
</dbReference>
<keyword evidence="3" id="KW-1185">Reference proteome</keyword>
<name>A0A2P7BFH2_9HYPH</name>
<evidence type="ECO:0000313" key="3">
    <source>
        <dbReference type="Proteomes" id="UP000241764"/>
    </source>
</evidence>